<dbReference type="EMBL" id="SBLB01000004">
    <property type="protein sequence ID" value="RYC68774.1"/>
    <property type="molecule type" value="Genomic_DNA"/>
</dbReference>
<evidence type="ECO:0000313" key="1">
    <source>
        <dbReference type="EMBL" id="RYC68774.1"/>
    </source>
</evidence>
<keyword evidence="2" id="KW-1185">Reference proteome</keyword>
<gene>
    <name evidence="1" type="ORF">EQG79_15220</name>
</gene>
<organism evidence="1 2">
    <name type="scientific">Spirosoma sordidisoli</name>
    <dbReference type="NCBI Taxonomy" id="2502893"/>
    <lineage>
        <taxon>Bacteria</taxon>
        <taxon>Pseudomonadati</taxon>
        <taxon>Bacteroidota</taxon>
        <taxon>Cytophagia</taxon>
        <taxon>Cytophagales</taxon>
        <taxon>Cytophagaceae</taxon>
        <taxon>Spirosoma</taxon>
    </lineage>
</organism>
<proteinExistence type="predicted"/>
<name>A0A4Q2UHW3_9BACT</name>
<protein>
    <submittedName>
        <fullName evidence="1">Uncharacterized protein</fullName>
    </submittedName>
</protein>
<sequence length="175" mass="19720">MSSFSLSGKRFRISRSLVIISLFLSLSLFALAQVNLKYRLLNGYSLSTEATVNKGKPTLFVFEQAETFEQVFKAAPTSTKRPDQPNFSKEMVVGVTITATNKPPRLSVSRVFVQDSTLTVRYIRQVDSSMINNPQAFMSQPMLLIAIPKQTVLRTKLVENGRVVQTLKKKEEKDQ</sequence>
<dbReference type="Proteomes" id="UP000290407">
    <property type="component" value="Unassembled WGS sequence"/>
</dbReference>
<evidence type="ECO:0000313" key="2">
    <source>
        <dbReference type="Proteomes" id="UP000290407"/>
    </source>
</evidence>
<accession>A0A4Q2UHW3</accession>
<dbReference type="AlphaFoldDB" id="A0A4Q2UHW3"/>
<comment type="caution">
    <text evidence="1">The sequence shown here is derived from an EMBL/GenBank/DDBJ whole genome shotgun (WGS) entry which is preliminary data.</text>
</comment>
<reference evidence="1 2" key="1">
    <citation type="submission" date="2019-01" db="EMBL/GenBank/DDBJ databases">
        <title>Spirosoma flava sp. nov., a propanil-degrading bacterium isolated from herbicide-contaminated soil.</title>
        <authorList>
            <person name="Zhang L."/>
            <person name="Jiang J.-D."/>
        </authorList>
    </citation>
    <scope>NUCLEOTIDE SEQUENCE [LARGE SCALE GENOMIC DNA]</scope>
    <source>
        <strain evidence="1 2">TY50</strain>
    </source>
</reference>